<accession>A0A0V0GQT5</accession>
<dbReference type="EMBL" id="GEDG01033889">
    <property type="protein sequence ID" value="JAP10025.1"/>
    <property type="molecule type" value="Transcribed_RNA"/>
</dbReference>
<organism evidence="2">
    <name type="scientific">Solanum chacoense</name>
    <name type="common">Chaco potato</name>
    <dbReference type="NCBI Taxonomy" id="4108"/>
    <lineage>
        <taxon>Eukaryota</taxon>
        <taxon>Viridiplantae</taxon>
        <taxon>Streptophyta</taxon>
        <taxon>Embryophyta</taxon>
        <taxon>Tracheophyta</taxon>
        <taxon>Spermatophyta</taxon>
        <taxon>Magnoliopsida</taxon>
        <taxon>eudicotyledons</taxon>
        <taxon>Gunneridae</taxon>
        <taxon>Pentapetalae</taxon>
        <taxon>asterids</taxon>
        <taxon>lamiids</taxon>
        <taxon>Solanales</taxon>
        <taxon>Solanaceae</taxon>
        <taxon>Solanoideae</taxon>
        <taxon>Solaneae</taxon>
        <taxon>Solanum</taxon>
    </lineage>
</organism>
<keyword evidence="1" id="KW-0732">Signal</keyword>
<reference evidence="2" key="1">
    <citation type="submission" date="2015-12" db="EMBL/GenBank/DDBJ databases">
        <title>Gene expression during late stages of embryo sac development: a critical building block for successful pollen-pistil interactions.</title>
        <authorList>
            <person name="Liu Y."/>
            <person name="Joly V."/>
            <person name="Sabar M."/>
            <person name="Matton D.P."/>
        </authorList>
    </citation>
    <scope>NUCLEOTIDE SEQUENCE</scope>
</reference>
<name>A0A0V0GQT5_SOLCH</name>
<dbReference type="AlphaFoldDB" id="A0A0V0GQT5"/>
<proteinExistence type="predicted"/>
<feature type="chain" id="PRO_5006865471" evidence="1">
    <location>
        <begin position="17"/>
        <end position="75"/>
    </location>
</feature>
<evidence type="ECO:0000256" key="1">
    <source>
        <dbReference type="SAM" id="SignalP"/>
    </source>
</evidence>
<feature type="non-terminal residue" evidence="2">
    <location>
        <position position="75"/>
    </location>
</feature>
<sequence>MMASRNVFCLSKRVLAIVARLTSMWSKVSISSRITRLTSICSKVPTSYRIAMTRCSLRIAITISNFPPLFPISRV</sequence>
<protein>
    <submittedName>
        <fullName evidence="2">Putative ovule protein</fullName>
    </submittedName>
</protein>
<evidence type="ECO:0000313" key="2">
    <source>
        <dbReference type="EMBL" id="JAP10025.1"/>
    </source>
</evidence>
<feature type="signal peptide" evidence="1">
    <location>
        <begin position="1"/>
        <end position="16"/>
    </location>
</feature>